<dbReference type="GO" id="GO:0009063">
    <property type="term" value="P:amino acid catabolic process"/>
    <property type="evidence" value="ECO:0007669"/>
    <property type="project" value="InterPro"/>
</dbReference>
<organism evidence="3 4">
    <name type="scientific">Geodia barretti</name>
    <name type="common">Barrett's horny sponge</name>
    <dbReference type="NCBI Taxonomy" id="519541"/>
    <lineage>
        <taxon>Eukaryota</taxon>
        <taxon>Metazoa</taxon>
        <taxon>Porifera</taxon>
        <taxon>Demospongiae</taxon>
        <taxon>Heteroscleromorpha</taxon>
        <taxon>Tetractinellida</taxon>
        <taxon>Astrophorina</taxon>
        <taxon>Geodiidae</taxon>
        <taxon>Geodia</taxon>
    </lineage>
</organism>
<dbReference type="InterPro" id="IPR013341">
    <property type="entry name" value="Mandelate_racemase_N_dom"/>
</dbReference>
<dbReference type="CDD" id="cd03316">
    <property type="entry name" value="MR_like"/>
    <property type="match status" value="1"/>
</dbReference>
<dbReference type="EMBL" id="CASHTH010000463">
    <property type="protein sequence ID" value="CAI8002094.1"/>
    <property type="molecule type" value="Genomic_DNA"/>
</dbReference>
<dbReference type="AlphaFoldDB" id="A0AA35R4N4"/>
<dbReference type="SFLD" id="SFLDS00001">
    <property type="entry name" value="Enolase"/>
    <property type="match status" value="1"/>
</dbReference>
<accession>A0AA35R4N4</accession>
<dbReference type="InterPro" id="IPR036849">
    <property type="entry name" value="Enolase-like_C_sf"/>
</dbReference>
<evidence type="ECO:0000256" key="1">
    <source>
        <dbReference type="ARBA" id="ARBA00023239"/>
    </source>
</evidence>
<name>A0AA35R4N4_GEOBA</name>
<dbReference type="Pfam" id="PF13378">
    <property type="entry name" value="MR_MLE_C"/>
    <property type="match status" value="1"/>
</dbReference>
<dbReference type="InterPro" id="IPR034593">
    <property type="entry name" value="DgoD-like"/>
</dbReference>
<dbReference type="SUPFAM" id="SSF54826">
    <property type="entry name" value="Enolase N-terminal domain-like"/>
    <property type="match status" value="1"/>
</dbReference>
<keyword evidence="1" id="KW-0456">Lyase</keyword>
<protein>
    <submittedName>
        <fullName evidence="3">D-xylonate dehydratase</fullName>
    </submittedName>
</protein>
<gene>
    <name evidence="3" type="ORF">GBAR_LOCUS3322</name>
</gene>
<dbReference type="PROSITE" id="PS00909">
    <property type="entry name" value="MR_MLE_2"/>
    <property type="match status" value="1"/>
</dbReference>
<dbReference type="PANTHER" id="PTHR48080">
    <property type="entry name" value="D-GALACTONATE DEHYDRATASE-RELATED"/>
    <property type="match status" value="1"/>
</dbReference>
<dbReference type="Proteomes" id="UP001174909">
    <property type="component" value="Unassembled WGS sequence"/>
</dbReference>
<proteinExistence type="predicted"/>
<dbReference type="Gene3D" id="3.20.20.120">
    <property type="entry name" value="Enolase-like C-terminal domain"/>
    <property type="match status" value="1"/>
</dbReference>
<dbReference type="InterPro" id="IPR013342">
    <property type="entry name" value="Mandelate_racemase_C"/>
</dbReference>
<dbReference type="GO" id="GO:0016829">
    <property type="term" value="F:lyase activity"/>
    <property type="evidence" value="ECO:0007669"/>
    <property type="project" value="UniProtKB-KW"/>
</dbReference>
<evidence type="ECO:0000259" key="2">
    <source>
        <dbReference type="SMART" id="SM00922"/>
    </source>
</evidence>
<dbReference type="Gene3D" id="3.30.390.10">
    <property type="entry name" value="Enolase-like, N-terminal domain"/>
    <property type="match status" value="1"/>
</dbReference>
<feature type="domain" description="Mandelate racemase/muconate lactonizing enzyme C-terminal" evidence="2">
    <location>
        <begin position="118"/>
        <end position="231"/>
    </location>
</feature>
<dbReference type="SMART" id="SM00922">
    <property type="entry name" value="MR_MLE"/>
    <property type="match status" value="1"/>
</dbReference>
<dbReference type="InterPro" id="IPR018110">
    <property type="entry name" value="Mandel_Rmase/mucon_lact_enz_CS"/>
</dbReference>
<dbReference type="SUPFAM" id="SSF51604">
    <property type="entry name" value="Enolase C-terminal domain-like"/>
    <property type="match status" value="1"/>
</dbReference>
<dbReference type="PROSITE" id="PS00908">
    <property type="entry name" value="MR_MLE_1"/>
    <property type="match status" value="1"/>
</dbReference>
<dbReference type="InterPro" id="IPR029017">
    <property type="entry name" value="Enolase-like_N"/>
</dbReference>
<dbReference type="Pfam" id="PF02746">
    <property type="entry name" value="MR_MLE_N"/>
    <property type="match status" value="1"/>
</dbReference>
<dbReference type="SFLD" id="SFLDG00179">
    <property type="entry name" value="mandelate_racemase"/>
    <property type="match status" value="1"/>
</dbReference>
<sequence>MTLKGYKQWNYVQVETDDGLTGIGEAHPGAGIAEIILQFKKTLVGADPRNIEPLYHRMIGAASNRYAMGLSAIGGIETALWDLLGKSLGVPVYQLLGGKYRDRIRLYADVGHGKGNTPEGWAQRAREGVADGYQAIKFDIDNSANELKQDAVNRELSTAELQKMTSLVAAAREAAGDGIDISIDCHSLFSTHSAMKLAERLEPFDLMFLEDPVPNDNVEAMAKVSAATSIPICTGEFLFRRDGFRELIQTQACDMLHVDVSGTGGMLEAKKIADLADLYYIPFAAHNITSPIGMTATAHVCAAVRNFIVMELPYHADQVEWRWDLAISSGPLMQDNAFVVPDQPGLGVEINAEVAREHLMPGSDHFGTS</sequence>
<evidence type="ECO:0000313" key="3">
    <source>
        <dbReference type="EMBL" id="CAI8002094.1"/>
    </source>
</evidence>
<reference evidence="3" key="1">
    <citation type="submission" date="2023-03" db="EMBL/GenBank/DDBJ databases">
        <authorList>
            <person name="Steffen K."/>
            <person name="Cardenas P."/>
        </authorList>
    </citation>
    <scope>NUCLEOTIDE SEQUENCE</scope>
</reference>
<dbReference type="InterPro" id="IPR029065">
    <property type="entry name" value="Enolase_C-like"/>
</dbReference>
<evidence type="ECO:0000313" key="4">
    <source>
        <dbReference type="Proteomes" id="UP001174909"/>
    </source>
</evidence>
<comment type="caution">
    <text evidence="3">The sequence shown here is derived from an EMBL/GenBank/DDBJ whole genome shotgun (WGS) entry which is preliminary data.</text>
</comment>
<keyword evidence="4" id="KW-1185">Reference proteome</keyword>
<dbReference type="PANTHER" id="PTHR48080:SF2">
    <property type="entry name" value="D-GALACTONATE DEHYDRATASE"/>
    <property type="match status" value="1"/>
</dbReference>